<feature type="region of interest" description="Disordered" evidence="2">
    <location>
        <begin position="1"/>
        <end position="39"/>
    </location>
</feature>
<keyword evidence="4" id="KW-1185">Reference proteome</keyword>
<feature type="compositionally biased region" description="Pro residues" evidence="2">
    <location>
        <begin position="8"/>
        <end position="32"/>
    </location>
</feature>
<protein>
    <recommendedName>
        <fullName evidence="5">Scaffolding protein</fullName>
    </recommendedName>
</protein>
<feature type="region of interest" description="Disordered" evidence="2">
    <location>
        <begin position="134"/>
        <end position="176"/>
    </location>
</feature>
<evidence type="ECO:0000256" key="2">
    <source>
        <dbReference type="SAM" id="MobiDB-lite"/>
    </source>
</evidence>
<evidence type="ECO:0000313" key="4">
    <source>
        <dbReference type="Proteomes" id="UP000199699"/>
    </source>
</evidence>
<accession>A0A1C6SU18</accession>
<feature type="compositionally biased region" description="Pro residues" evidence="2">
    <location>
        <begin position="139"/>
        <end position="150"/>
    </location>
</feature>
<dbReference type="Proteomes" id="UP000199699">
    <property type="component" value="Unassembled WGS sequence"/>
</dbReference>
<feature type="coiled-coil region" evidence="1">
    <location>
        <begin position="41"/>
        <end position="98"/>
    </location>
</feature>
<dbReference type="RefSeq" id="WP_091086873.1">
    <property type="nucleotide sequence ID" value="NZ_FMHT01000003.1"/>
</dbReference>
<keyword evidence="1" id="KW-0175">Coiled coil</keyword>
<dbReference type="STRING" id="145857.GA0070616_4617"/>
<organism evidence="3 4">
    <name type="scientific">Micromonospora nigra</name>
    <dbReference type="NCBI Taxonomy" id="145857"/>
    <lineage>
        <taxon>Bacteria</taxon>
        <taxon>Bacillati</taxon>
        <taxon>Actinomycetota</taxon>
        <taxon>Actinomycetes</taxon>
        <taxon>Micromonosporales</taxon>
        <taxon>Micromonosporaceae</taxon>
        <taxon>Micromonospora</taxon>
    </lineage>
</organism>
<evidence type="ECO:0008006" key="5">
    <source>
        <dbReference type="Google" id="ProtNLM"/>
    </source>
</evidence>
<reference evidence="3 4" key="1">
    <citation type="submission" date="2016-06" db="EMBL/GenBank/DDBJ databases">
        <authorList>
            <person name="Kjaerup R.B."/>
            <person name="Dalgaard T.S."/>
            <person name="Juul-Madsen H.R."/>
        </authorList>
    </citation>
    <scope>NUCLEOTIDE SEQUENCE [LARGE SCALE GENOMIC DNA]</scope>
    <source>
        <strain evidence="3 4">DSM 43818</strain>
    </source>
</reference>
<proteinExistence type="predicted"/>
<dbReference type="EMBL" id="FMHT01000003">
    <property type="protein sequence ID" value="SCL33031.1"/>
    <property type="molecule type" value="Genomic_DNA"/>
</dbReference>
<dbReference type="AlphaFoldDB" id="A0A1C6SU18"/>
<evidence type="ECO:0000256" key="1">
    <source>
        <dbReference type="SAM" id="Coils"/>
    </source>
</evidence>
<sequence length="176" mass="17606">MPDEVPGTTPPAPAAPPAPAPAPAPPASPPAAPRWDGPYDEARAASLIANLRAELAEVKARRTEAAPGPEVAELKTQLDALTAQMEQTRTAAVEAAKRAAIAEAGIPAALAGFVTGSTPEEIKASADALAAGLGAAQPAPSPLPGLPRPAPASGRAPNDATPAFDPDAVARKARRY</sequence>
<evidence type="ECO:0000313" key="3">
    <source>
        <dbReference type="EMBL" id="SCL33031.1"/>
    </source>
</evidence>
<gene>
    <name evidence="3" type="ORF">GA0070616_4617</name>
</gene>
<name>A0A1C6SU18_9ACTN</name>